<protein>
    <submittedName>
        <fullName evidence="5">Saposin B-type domain-containing protein</fullName>
    </submittedName>
</protein>
<feature type="signal peptide" evidence="2">
    <location>
        <begin position="1"/>
        <end position="24"/>
    </location>
</feature>
<dbReference type="Gene3D" id="1.10.2010.10">
    <property type="entry name" value="Crustacean CHH/MIH/GIH neurohormone"/>
    <property type="match status" value="1"/>
</dbReference>
<dbReference type="OrthoDB" id="6365952at2759"/>
<dbReference type="EMBL" id="UYRT01000651">
    <property type="protein sequence ID" value="VDK28508.1"/>
    <property type="molecule type" value="Genomic_DNA"/>
</dbReference>
<keyword evidence="4" id="KW-1185">Reference proteome</keyword>
<evidence type="ECO:0000256" key="2">
    <source>
        <dbReference type="SAM" id="SignalP"/>
    </source>
</evidence>
<evidence type="ECO:0000313" key="4">
    <source>
        <dbReference type="Proteomes" id="UP000271098"/>
    </source>
</evidence>
<dbReference type="WBParaSite" id="GPUH_0000067301-mRNA-1">
    <property type="protein sequence ID" value="GPUH_0000067301-mRNA-1"/>
    <property type="gene ID" value="GPUH_0000067301"/>
</dbReference>
<proteinExistence type="inferred from homology"/>
<evidence type="ECO:0000256" key="1">
    <source>
        <dbReference type="ARBA" id="ARBA00005447"/>
    </source>
</evidence>
<reference evidence="3 4" key="2">
    <citation type="submission" date="2018-11" db="EMBL/GenBank/DDBJ databases">
        <authorList>
            <consortium name="Pathogen Informatics"/>
        </authorList>
    </citation>
    <scope>NUCLEOTIDE SEQUENCE [LARGE SCALE GENOMIC DNA]</scope>
</reference>
<name>A0A183CW32_9BILA</name>
<organism evidence="5">
    <name type="scientific">Gongylonema pulchrum</name>
    <dbReference type="NCBI Taxonomy" id="637853"/>
    <lineage>
        <taxon>Eukaryota</taxon>
        <taxon>Metazoa</taxon>
        <taxon>Ecdysozoa</taxon>
        <taxon>Nematoda</taxon>
        <taxon>Chromadorea</taxon>
        <taxon>Rhabditida</taxon>
        <taxon>Spirurina</taxon>
        <taxon>Spiruromorpha</taxon>
        <taxon>Spiruroidea</taxon>
        <taxon>Gongylonematidae</taxon>
        <taxon>Gongylonema</taxon>
    </lineage>
</organism>
<keyword evidence="2" id="KW-0732">Signal</keyword>
<comment type="similarity">
    <text evidence="1">Belongs to the arthropod CHH/MIH/GIH/VIH hormone family.</text>
</comment>
<dbReference type="InterPro" id="IPR035957">
    <property type="entry name" value="Crust_neurohorm_sf"/>
</dbReference>
<dbReference type="Proteomes" id="UP000271098">
    <property type="component" value="Unassembled WGS sequence"/>
</dbReference>
<reference evidence="5" key="1">
    <citation type="submission" date="2016-06" db="UniProtKB">
        <authorList>
            <consortium name="WormBaseParasite"/>
        </authorList>
    </citation>
    <scope>IDENTIFICATION</scope>
</reference>
<evidence type="ECO:0000313" key="5">
    <source>
        <dbReference type="WBParaSite" id="GPUH_0000067301-mRNA-1"/>
    </source>
</evidence>
<feature type="chain" id="PRO_5043138440" evidence="2">
    <location>
        <begin position="25"/>
        <end position="96"/>
    </location>
</feature>
<dbReference type="AlphaFoldDB" id="A0A183CW32"/>
<sequence length="96" mass="10869">MGFPSLILLVDAALVMECGSIVHAARKMTTVPKPKCIIYNDEPLHIIMDRVCEICHEMYSHLYPNMRANCSDNVLESIAQLQTLMQVQFPCFEALL</sequence>
<evidence type="ECO:0000313" key="3">
    <source>
        <dbReference type="EMBL" id="VDK28508.1"/>
    </source>
</evidence>
<accession>A0A183CW32</accession>
<gene>
    <name evidence="3" type="ORF">GPUH_LOCUS676</name>
</gene>
<dbReference type="SUPFAM" id="SSF81778">
    <property type="entry name" value="Crustacean CHH/MIH/GIH neurohormone"/>
    <property type="match status" value="1"/>
</dbReference>